<dbReference type="EMBL" id="KV427994">
    <property type="protein sequence ID" value="KZS99350.1"/>
    <property type="molecule type" value="Genomic_DNA"/>
</dbReference>
<proteinExistence type="predicted"/>
<evidence type="ECO:0000313" key="2">
    <source>
        <dbReference type="Proteomes" id="UP000076871"/>
    </source>
</evidence>
<protein>
    <submittedName>
        <fullName evidence="1">Uncharacterized protein</fullName>
    </submittedName>
</protein>
<dbReference type="RefSeq" id="XP_040757091.1">
    <property type="nucleotide sequence ID" value="XM_040910399.1"/>
</dbReference>
<dbReference type="GeneID" id="63827428"/>
<dbReference type="InParanoid" id="A0A165ANI8"/>
<dbReference type="Proteomes" id="UP000076871">
    <property type="component" value="Unassembled WGS sequence"/>
</dbReference>
<dbReference type="STRING" id="1314785.A0A165ANI8"/>
<dbReference type="AlphaFoldDB" id="A0A165ANI8"/>
<gene>
    <name evidence="1" type="ORF">LAESUDRAFT_733137</name>
</gene>
<keyword evidence="2" id="KW-1185">Reference proteome</keyword>
<sequence length="146" mass="16817">MDYTPFSELDNISASAYARLLLYRQMCSEVATALCYTFRWIDITDRYVWIDCPSCEKDSSTKRFMFHSQVPVRCWWVQSMNRSAKLLQNRPSGKVISSQGWYQQALKEAAACPICIARAVDELPVFAKKFADKVDEVVAEVQLELK</sequence>
<accession>A0A165ANI8</accession>
<name>A0A165ANI8_9APHY</name>
<evidence type="ECO:0000313" key="1">
    <source>
        <dbReference type="EMBL" id="KZS99350.1"/>
    </source>
</evidence>
<dbReference type="OrthoDB" id="3357985at2759"/>
<reference evidence="1 2" key="1">
    <citation type="journal article" date="2016" name="Mol. Biol. Evol.">
        <title>Comparative Genomics of Early-Diverging Mushroom-Forming Fungi Provides Insights into the Origins of Lignocellulose Decay Capabilities.</title>
        <authorList>
            <person name="Nagy L.G."/>
            <person name="Riley R."/>
            <person name="Tritt A."/>
            <person name="Adam C."/>
            <person name="Daum C."/>
            <person name="Floudas D."/>
            <person name="Sun H."/>
            <person name="Yadav J.S."/>
            <person name="Pangilinan J."/>
            <person name="Larsson K.H."/>
            <person name="Matsuura K."/>
            <person name="Barry K."/>
            <person name="Labutti K."/>
            <person name="Kuo R."/>
            <person name="Ohm R.A."/>
            <person name="Bhattacharya S.S."/>
            <person name="Shirouzu T."/>
            <person name="Yoshinaga Y."/>
            <person name="Martin F.M."/>
            <person name="Grigoriev I.V."/>
            <person name="Hibbett D.S."/>
        </authorList>
    </citation>
    <scope>NUCLEOTIDE SEQUENCE [LARGE SCALE GENOMIC DNA]</scope>
    <source>
        <strain evidence="1 2">93-53</strain>
    </source>
</reference>
<organism evidence="1 2">
    <name type="scientific">Laetiporus sulphureus 93-53</name>
    <dbReference type="NCBI Taxonomy" id="1314785"/>
    <lineage>
        <taxon>Eukaryota</taxon>
        <taxon>Fungi</taxon>
        <taxon>Dikarya</taxon>
        <taxon>Basidiomycota</taxon>
        <taxon>Agaricomycotina</taxon>
        <taxon>Agaricomycetes</taxon>
        <taxon>Polyporales</taxon>
        <taxon>Laetiporus</taxon>
    </lineage>
</organism>